<evidence type="ECO:0000313" key="2">
    <source>
        <dbReference type="EMBL" id="KAK2754006.1"/>
    </source>
</evidence>
<dbReference type="InterPro" id="IPR036291">
    <property type="entry name" value="NAD(P)-bd_dom_sf"/>
</dbReference>
<evidence type="ECO:0000313" key="3">
    <source>
        <dbReference type="Proteomes" id="UP001281614"/>
    </source>
</evidence>
<dbReference type="PANTHER" id="PTHR43157:SF61">
    <property type="entry name" value="DEHYDROGENASE_REDUCTASE FAMILY PROTEIN, PUTATIVE (AFU_ORTHOLOGUE AFUA_3G01250)-RELATED"/>
    <property type="match status" value="1"/>
</dbReference>
<sequence length="256" mass="27247">MTLPSLFRSCAELPLPPPSAVAGGTYIVTGSNTGLGYECALNEFARTGDGLEMMVGVNVVANGLLAVRALPKLRETARRFGVRAHLTVVSSGTAFFTKGGGLDQVEGNLFESLSRESQQKTGMGAQRYPLSKLLQVYMVRHLAALVPVSETGVVINVMDPGICATDLARNMPWFFRAYIGVMRVGYGISAEQGSRKLLHGVTAGEASHGAFLAEMEVMEVPAWAADEAGRRVQARVWDGLVEVLGARGFVVDVGGM</sequence>
<dbReference type="AlphaFoldDB" id="A0AAD9Y9K0"/>
<reference evidence="2" key="1">
    <citation type="submission" date="2023-02" db="EMBL/GenBank/DDBJ databases">
        <title>Colletotrichum kahawae CIFC_Que2 genome sequencing and assembly.</title>
        <authorList>
            <person name="Baroncelli R."/>
        </authorList>
    </citation>
    <scope>NUCLEOTIDE SEQUENCE</scope>
    <source>
        <strain evidence="2">CIFC_Que2</strain>
    </source>
</reference>
<dbReference type="PRINTS" id="PR00081">
    <property type="entry name" value="GDHRDH"/>
</dbReference>
<protein>
    <submittedName>
        <fullName evidence="2">Short chain dehydrogenase</fullName>
    </submittedName>
</protein>
<keyword evidence="1" id="KW-0560">Oxidoreductase</keyword>
<dbReference type="Proteomes" id="UP001281614">
    <property type="component" value="Unassembled WGS sequence"/>
</dbReference>
<name>A0AAD9Y9K0_COLKA</name>
<keyword evidence="3" id="KW-1185">Reference proteome</keyword>
<dbReference type="GO" id="GO:0016491">
    <property type="term" value="F:oxidoreductase activity"/>
    <property type="evidence" value="ECO:0007669"/>
    <property type="project" value="UniProtKB-KW"/>
</dbReference>
<proteinExistence type="predicted"/>
<evidence type="ECO:0000256" key="1">
    <source>
        <dbReference type="ARBA" id="ARBA00023002"/>
    </source>
</evidence>
<accession>A0AAD9Y9K0</accession>
<dbReference type="SUPFAM" id="SSF51735">
    <property type="entry name" value="NAD(P)-binding Rossmann-fold domains"/>
    <property type="match status" value="1"/>
</dbReference>
<dbReference type="EMBL" id="VYYT01000235">
    <property type="protein sequence ID" value="KAK2754006.1"/>
    <property type="molecule type" value="Genomic_DNA"/>
</dbReference>
<comment type="caution">
    <text evidence="2">The sequence shown here is derived from an EMBL/GenBank/DDBJ whole genome shotgun (WGS) entry which is preliminary data.</text>
</comment>
<gene>
    <name evidence="2" type="ORF">CKAH01_17515</name>
</gene>
<dbReference type="InterPro" id="IPR002347">
    <property type="entry name" value="SDR_fam"/>
</dbReference>
<dbReference type="Gene3D" id="3.40.50.720">
    <property type="entry name" value="NAD(P)-binding Rossmann-like Domain"/>
    <property type="match status" value="1"/>
</dbReference>
<organism evidence="2 3">
    <name type="scientific">Colletotrichum kahawae</name>
    <name type="common">Coffee berry disease fungus</name>
    <dbReference type="NCBI Taxonomy" id="34407"/>
    <lineage>
        <taxon>Eukaryota</taxon>
        <taxon>Fungi</taxon>
        <taxon>Dikarya</taxon>
        <taxon>Ascomycota</taxon>
        <taxon>Pezizomycotina</taxon>
        <taxon>Sordariomycetes</taxon>
        <taxon>Hypocreomycetidae</taxon>
        <taxon>Glomerellales</taxon>
        <taxon>Glomerellaceae</taxon>
        <taxon>Colletotrichum</taxon>
        <taxon>Colletotrichum gloeosporioides species complex</taxon>
    </lineage>
</organism>
<dbReference type="PANTHER" id="PTHR43157">
    <property type="entry name" value="PHOSPHATIDYLINOSITOL-GLYCAN BIOSYNTHESIS CLASS F PROTEIN-RELATED"/>
    <property type="match status" value="1"/>
</dbReference>